<accession>A0A917FPQ7</accession>
<protein>
    <submittedName>
        <fullName evidence="3">UPF0213 protein</fullName>
    </submittedName>
</protein>
<dbReference type="EMBL" id="BMFO01000003">
    <property type="protein sequence ID" value="GGF93811.1"/>
    <property type="molecule type" value="Genomic_DNA"/>
</dbReference>
<keyword evidence="4" id="KW-1185">Reference proteome</keyword>
<dbReference type="SUPFAM" id="SSF82771">
    <property type="entry name" value="GIY-YIG endonuclease"/>
    <property type="match status" value="1"/>
</dbReference>
<evidence type="ECO:0000313" key="4">
    <source>
        <dbReference type="Proteomes" id="UP000632858"/>
    </source>
</evidence>
<proteinExistence type="inferred from homology"/>
<dbReference type="CDD" id="cd10456">
    <property type="entry name" value="GIY-YIG_UPF0213"/>
    <property type="match status" value="1"/>
</dbReference>
<evidence type="ECO:0000259" key="2">
    <source>
        <dbReference type="PROSITE" id="PS50164"/>
    </source>
</evidence>
<dbReference type="InterPro" id="IPR035901">
    <property type="entry name" value="GIY-YIG_endonuc_sf"/>
</dbReference>
<feature type="domain" description="GIY-YIG" evidence="2">
    <location>
        <begin position="8"/>
        <end position="89"/>
    </location>
</feature>
<dbReference type="PROSITE" id="PS50164">
    <property type="entry name" value="GIY_YIG"/>
    <property type="match status" value="1"/>
</dbReference>
<dbReference type="Proteomes" id="UP000632858">
    <property type="component" value="Unassembled WGS sequence"/>
</dbReference>
<dbReference type="RefSeq" id="WP_188449423.1">
    <property type="nucleotide sequence ID" value="NZ_BMFO01000003.1"/>
</dbReference>
<evidence type="ECO:0000256" key="1">
    <source>
        <dbReference type="ARBA" id="ARBA00007435"/>
    </source>
</evidence>
<gene>
    <name evidence="3" type="ORF">GCM10010960_14480</name>
</gene>
<comment type="similarity">
    <text evidence="1">Belongs to the UPF0213 family.</text>
</comment>
<dbReference type="Pfam" id="PF01541">
    <property type="entry name" value="GIY-YIG"/>
    <property type="match status" value="1"/>
</dbReference>
<comment type="caution">
    <text evidence="3">The sequence shown here is derived from an EMBL/GenBank/DDBJ whole genome shotgun (WGS) entry which is preliminary data.</text>
</comment>
<dbReference type="Gene3D" id="3.40.1440.10">
    <property type="entry name" value="GIY-YIG endonuclease"/>
    <property type="match status" value="1"/>
</dbReference>
<sequence length="91" mass="10040">MPAARSDAAWVLYLLECRRGESTVYYAGISNDLPRRLQAHRNGKGARFTRAHPPLALVATRAYPDRSSASKAEAALKKLPRARKPAFFAAD</sequence>
<dbReference type="PANTHER" id="PTHR34477">
    <property type="entry name" value="UPF0213 PROTEIN YHBQ"/>
    <property type="match status" value="1"/>
</dbReference>
<evidence type="ECO:0000313" key="3">
    <source>
        <dbReference type="EMBL" id="GGF93811.1"/>
    </source>
</evidence>
<reference evidence="3" key="2">
    <citation type="submission" date="2020-09" db="EMBL/GenBank/DDBJ databases">
        <authorList>
            <person name="Sun Q."/>
            <person name="Zhou Y."/>
        </authorList>
    </citation>
    <scope>NUCLEOTIDE SEQUENCE</scope>
    <source>
        <strain evidence="3">CGMCC 1.12726</strain>
    </source>
</reference>
<reference evidence="3" key="1">
    <citation type="journal article" date="2014" name="Int. J. Syst. Evol. Microbiol.">
        <title>Complete genome sequence of Corynebacterium casei LMG S-19264T (=DSM 44701T), isolated from a smear-ripened cheese.</title>
        <authorList>
            <consortium name="US DOE Joint Genome Institute (JGI-PGF)"/>
            <person name="Walter F."/>
            <person name="Albersmeier A."/>
            <person name="Kalinowski J."/>
            <person name="Ruckert C."/>
        </authorList>
    </citation>
    <scope>NUCLEOTIDE SEQUENCE</scope>
    <source>
        <strain evidence="3">CGMCC 1.12726</strain>
    </source>
</reference>
<dbReference type="InterPro" id="IPR000305">
    <property type="entry name" value="GIY-YIG_endonuc"/>
</dbReference>
<dbReference type="AlphaFoldDB" id="A0A917FPQ7"/>
<dbReference type="InterPro" id="IPR050190">
    <property type="entry name" value="UPF0213_domain"/>
</dbReference>
<name>A0A917FPQ7_9GAMM</name>
<dbReference type="PANTHER" id="PTHR34477:SF1">
    <property type="entry name" value="UPF0213 PROTEIN YHBQ"/>
    <property type="match status" value="1"/>
</dbReference>
<organism evidence="3 4">
    <name type="scientific">Arenimonas maotaiensis</name>
    <dbReference type="NCBI Taxonomy" id="1446479"/>
    <lineage>
        <taxon>Bacteria</taxon>
        <taxon>Pseudomonadati</taxon>
        <taxon>Pseudomonadota</taxon>
        <taxon>Gammaproteobacteria</taxon>
        <taxon>Lysobacterales</taxon>
        <taxon>Lysobacteraceae</taxon>
        <taxon>Arenimonas</taxon>
    </lineage>
</organism>